<name>A0A1Y1ZIY7_9PLEO</name>
<comment type="caution">
    <text evidence="14">The sequence shown here is derived from an EMBL/GenBank/DDBJ whole genome shotgun (WGS) entry which is preliminary data.</text>
</comment>
<keyword evidence="4" id="KW-0349">Heme</keyword>
<dbReference type="GO" id="GO:0046872">
    <property type="term" value="F:metal ion binding"/>
    <property type="evidence" value="ECO:0007669"/>
    <property type="project" value="UniProtKB-KW"/>
</dbReference>
<evidence type="ECO:0000256" key="4">
    <source>
        <dbReference type="ARBA" id="ARBA00022617"/>
    </source>
</evidence>
<feature type="transmembrane region" description="Helical" evidence="12">
    <location>
        <begin position="41"/>
        <end position="64"/>
    </location>
</feature>
<evidence type="ECO:0000256" key="10">
    <source>
        <dbReference type="ARBA" id="ARBA00023136"/>
    </source>
</evidence>
<dbReference type="GO" id="GO:0016020">
    <property type="term" value="C:membrane"/>
    <property type="evidence" value="ECO:0007669"/>
    <property type="project" value="UniProtKB-SubCell"/>
</dbReference>
<evidence type="ECO:0000313" key="15">
    <source>
        <dbReference type="Proteomes" id="UP000193144"/>
    </source>
</evidence>
<comment type="cofactor">
    <cofactor evidence="1">
        <name>heme b</name>
        <dbReference type="ChEBI" id="CHEBI:60344"/>
    </cofactor>
</comment>
<dbReference type="PANTHER" id="PTHR15422:SF45">
    <property type="entry name" value="CYTOCHROME B561 DOMAIN-CONTAINING PROTEIN"/>
    <property type="match status" value="1"/>
</dbReference>
<evidence type="ECO:0000256" key="1">
    <source>
        <dbReference type="ARBA" id="ARBA00001970"/>
    </source>
</evidence>
<sequence>MASATGIPANPNGLRGTEDEPLLGRVGDASQAEGQPLYMNLWIGTAPIAQAGIWILVAIVWGAIFSHKLIFFSAHPLLNSAGLVFITQAALILQPTHTPSQKRSGTLFHGLLHLIGLSALLVGLIIIEINKAGPGHEHFKSPHAILGLVTYIFMFLQATVGVTQYYTPNIYGSVDKAKSIYKYHRVAGYVIATLGLATVCAASWTDFSLDFLHIQHWAVILASVLVLAGVVPRIKLQKLGLKKDEGQVRLE</sequence>
<comment type="subcellular location">
    <subcellularLocation>
        <location evidence="2">Membrane</location>
        <topology evidence="2">Multi-pass membrane protein</topology>
    </subcellularLocation>
</comment>
<evidence type="ECO:0000256" key="7">
    <source>
        <dbReference type="ARBA" id="ARBA00022982"/>
    </source>
</evidence>
<evidence type="ECO:0000256" key="3">
    <source>
        <dbReference type="ARBA" id="ARBA00022448"/>
    </source>
</evidence>
<evidence type="ECO:0000256" key="12">
    <source>
        <dbReference type="SAM" id="Phobius"/>
    </source>
</evidence>
<feature type="transmembrane region" description="Helical" evidence="12">
    <location>
        <begin position="70"/>
        <end position="93"/>
    </location>
</feature>
<dbReference type="SMART" id="SM00665">
    <property type="entry name" value="B561"/>
    <property type="match status" value="1"/>
</dbReference>
<evidence type="ECO:0000259" key="13">
    <source>
        <dbReference type="PROSITE" id="PS50939"/>
    </source>
</evidence>
<feature type="transmembrane region" description="Helical" evidence="12">
    <location>
        <begin position="216"/>
        <end position="234"/>
    </location>
</feature>
<evidence type="ECO:0000256" key="9">
    <source>
        <dbReference type="ARBA" id="ARBA00023004"/>
    </source>
</evidence>
<feature type="domain" description="Cytochrome b561" evidence="13">
    <location>
        <begin position="39"/>
        <end position="237"/>
    </location>
</feature>
<evidence type="ECO:0000313" key="14">
    <source>
        <dbReference type="EMBL" id="ORY10212.1"/>
    </source>
</evidence>
<evidence type="ECO:0000256" key="8">
    <source>
        <dbReference type="ARBA" id="ARBA00022989"/>
    </source>
</evidence>
<dbReference type="GO" id="GO:0140575">
    <property type="term" value="F:transmembrane monodehydroascorbate reductase activity"/>
    <property type="evidence" value="ECO:0007669"/>
    <property type="project" value="InterPro"/>
</dbReference>
<keyword evidence="6" id="KW-0479">Metal-binding</keyword>
<gene>
    <name evidence="14" type="ORF">BCR34DRAFT_567316</name>
</gene>
<feature type="transmembrane region" description="Helical" evidence="12">
    <location>
        <begin position="105"/>
        <end position="129"/>
    </location>
</feature>
<dbReference type="PROSITE" id="PS50939">
    <property type="entry name" value="CYTOCHROME_B561"/>
    <property type="match status" value="1"/>
</dbReference>
<dbReference type="Gene3D" id="1.20.120.1770">
    <property type="match status" value="1"/>
</dbReference>
<dbReference type="Pfam" id="PF03188">
    <property type="entry name" value="Cytochrom_B561"/>
    <property type="match status" value="1"/>
</dbReference>
<accession>A0A1Y1ZIY7</accession>
<keyword evidence="9" id="KW-0408">Iron</keyword>
<dbReference type="InterPro" id="IPR045150">
    <property type="entry name" value="CYB561D1/2"/>
</dbReference>
<keyword evidence="10 12" id="KW-0472">Membrane</keyword>
<evidence type="ECO:0000256" key="6">
    <source>
        <dbReference type="ARBA" id="ARBA00022723"/>
    </source>
</evidence>
<feature type="region of interest" description="Disordered" evidence="11">
    <location>
        <begin position="1"/>
        <end position="20"/>
    </location>
</feature>
<dbReference type="Proteomes" id="UP000193144">
    <property type="component" value="Unassembled WGS sequence"/>
</dbReference>
<organism evidence="14 15">
    <name type="scientific">Clohesyomyces aquaticus</name>
    <dbReference type="NCBI Taxonomy" id="1231657"/>
    <lineage>
        <taxon>Eukaryota</taxon>
        <taxon>Fungi</taxon>
        <taxon>Dikarya</taxon>
        <taxon>Ascomycota</taxon>
        <taxon>Pezizomycotina</taxon>
        <taxon>Dothideomycetes</taxon>
        <taxon>Pleosporomycetidae</taxon>
        <taxon>Pleosporales</taxon>
        <taxon>Lindgomycetaceae</taxon>
        <taxon>Clohesyomyces</taxon>
    </lineage>
</organism>
<evidence type="ECO:0000256" key="5">
    <source>
        <dbReference type="ARBA" id="ARBA00022692"/>
    </source>
</evidence>
<keyword evidence="7" id="KW-0249">Electron transport</keyword>
<dbReference type="AlphaFoldDB" id="A0A1Y1ZIY7"/>
<dbReference type="PANTHER" id="PTHR15422">
    <property type="entry name" value="OS05G0565100 PROTEIN"/>
    <property type="match status" value="1"/>
</dbReference>
<evidence type="ECO:0000256" key="2">
    <source>
        <dbReference type="ARBA" id="ARBA00004141"/>
    </source>
</evidence>
<dbReference type="EMBL" id="MCFA01000076">
    <property type="protein sequence ID" value="ORY10212.1"/>
    <property type="molecule type" value="Genomic_DNA"/>
</dbReference>
<keyword evidence="15" id="KW-1185">Reference proteome</keyword>
<dbReference type="OrthoDB" id="432881at2759"/>
<proteinExistence type="predicted"/>
<protein>
    <submittedName>
        <fullName evidence="14">Eukaryotic cytochrome b561-domain-containing protein</fullName>
    </submittedName>
</protein>
<dbReference type="CDD" id="cd08761">
    <property type="entry name" value="Cyt_b561_CYB561D2_like"/>
    <property type="match status" value="1"/>
</dbReference>
<keyword evidence="5 12" id="KW-0812">Transmembrane</keyword>
<reference evidence="14 15" key="1">
    <citation type="submission" date="2016-07" db="EMBL/GenBank/DDBJ databases">
        <title>Pervasive Adenine N6-methylation of Active Genes in Fungi.</title>
        <authorList>
            <consortium name="DOE Joint Genome Institute"/>
            <person name="Mondo S.J."/>
            <person name="Dannebaum R.O."/>
            <person name="Kuo R.C."/>
            <person name="Labutti K."/>
            <person name="Haridas S."/>
            <person name="Kuo A."/>
            <person name="Salamov A."/>
            <person name="Ahrendt S.R."/>
            <person name="Lipzen A."/>
            <person name="Sullivan W."/>
            <person name="Andreopoulos W.B."/>
            <person name="Clum A."/>
            <person name="Lindquist E."/>
            <person name="Daum C."/>
            <person name="Ramamoorthy G.K."/>
            <person name="Gryganskyi A."/>
            <person name="Culley D."/>
            <person name="Magnuson J.K."/>
            <person name="James T.Y."/>
            <person name="O'Malley M.A."/>
            <person name="Stajich J.E."/>
            <person name="Spatafora J.W."/>
            <person name="Visel A."/>
            <person name="Grigoriev I.V."/>
        </authorList>
    </citation>
    <scope>NUCLEOTIDE SEQUENCE [LARGE SCALE GENOMIC DNA]</scope>
    <source>
        <strain evidence="14 15">CBS 115471</strain>
    </source>
</reference>
<dbReference type="InterPro" id="IPR006593">
    <property type="entry name" value="Cyt_b561/ferric_Rdtase_TM"/>
</dbReference>
<keyword evidence="8 12" id="KW-1133">Transmembrane helix</keyword>
<evidence type="ECO:0000256" key="11">
    <source>
        <dbReference type="SAM" id="MobiDB-lite"/>
    </source>
</evidence>
<keyword evidence="3" id="KW-0813">Transport</keyword>
<feature type="transmembrane region" description="Helical" evidence="12">
    <location>
        <begin position="186"/>
        <end position="204"/>
    </location>
</feature>
<feature type="transmembrane region" description="Helical" evidence="12">
    <location>
        <begin position="144"/>
        <end position="166"/>
    </location>
</feature>